<dbReference type="RefSeq" id="WP_304544838.1">
    <property type="nucleotide sequence ID" value="NZ_JARPTC010000023.1"/>
</dbReference>
<reference evidence="2" key="1">
    <citation type="journal article" date="2023" name="J. Hazard. Mater.">
        <title>Anaerobic biodegradation of pyrene and benzo[a]pyrene by a new sulfate-reducing Desulforamulus aquiferis strain DSA.</title>
        <authorList>
            <person name="Zhang Z."/>
            <person name="Sun J."/>
            <person name="Gong X."/>
            <person name="Wang C."/>
            <person name="Wang H."/>
        </authorList>
    </citation>
    <scope>NUCLEOTIDE SEQUENCE</scope>
    <source>
        <strain evidence="2">DSA</strain>
    </source>
</reference>
<evidence type="ECO:0000313" key="3">
    <source>
        <dbReference type="Proteomes" id="UP001172911"/>
    </source>
</evidence>
<keyword evidence="3" id="KW-1185">Reference proteome</keyword>
<name>A0AAW7ZG62_9FIRM</name>
<feature type="transmembrane region" description="Helical" evidence="1">
    <location>
        <begin position="56"/>
        <end position="74"/>
    </location>
</feature>
<keyword evidence="1" id="KW-0812">Transmembrane</keyword>
<proteinExistence type="predicted"/>
<keyword evidence="1" id="KW-0472">Membrane</keyword>
<feature type="transmembrane region" description="Helical" evidence="1">
    <location>
        <begin position="86"/>
        <end position="106"/>
    </location>
</feature>
<comment type="caution">
    <text evidence="2">The sequence shown here is derived from an EMBL/GenBank/DDBJ whole genome shotgun (WGS) entry which is preliminary data.</text>
</comment>
<protein>
    <recommendedName>
        <fullName evidence="4">Rod shape-determining protein MreD</fullName>
    </recommendedName>
</protein>
<reference evidence="2" key="2">
    <citation type="submission" date="2023-03" db="EMBL/GenBank/DDBJ databases">
        <authorList>
            <person name="Zhang Z."/>
        </authorList>
    </citation>
    <scope>NUCLEOTIDE SEQUENCE</scope>
    <source>
        <strain evidence="2">DSA</strain>
    </source>
</reference>
<evidence type="ECO:0000313" key="2">
    <source>
        <dbReference type="EMBL" id="MDO7788687.1"/>
    </source>
</evidence>
<dbReference type="Proteomes" id="UP001172911">
    <property type="component" value="Unassembled WGS sequence"/>
</dbReference>
<feature type="transmembrane region" description="Helical" evidence="1">
    <location>
        <begin position="6"/>
        <end position="27"/>
    </location>
</feature>
<dbReference type="EMBL" id="JARPTC010000023">
    <property type="protein sequence ID" value="MDO7788687.1"/>
    <property type="molecule type" value="Genomic_DNA"/>
</dbReference>
<evidence type="ECO:0000256" key="1">
    <source>
        <dbReference type="SAM" id="Phobius"/>
    </source>
</evidence>
<feature type="transmembrane region" description="Helical" evidence="1">
    <location>
        <begin position="118"/>
        <end position="139"/>
    </location>
</feature>
<accession>A0AAW7ZG62</accession>
<gene>
    <name evidence="2" type="ORF">P6N53_15770</name>
</gene>
<keyword evidence="1" id="KW-1133">Transmembrane helix</keyword>
<sequence>MGTAFINYVFQGIPEMAALIFTAFSLVGHRTTRWKVLWFGVFLASLTWLLRLCAVIPFGLHTLVAAFTLAIIIYREVKISLGKSFFISFFTFFLLMILETGFHYIMENILGITFSNQGWTWVMAGWPQVLGLLALSIILRKYIPPRLFNS</sequence>
<evidence type="ECO:0008006" key="4">
    <source>
        <dbReference type="Google" id="ProtNLM"/>
    </source>
</evidence>
<organism evidence="2 3">
    <name type="scientific">Desulforamulus aquiferis</name>
    <dbReference type="NCBI Taxonomy" id="1397668"/>
    <lineage>
        <taxon>Bacteria</taxon>
        <taxon>Bacillati</taxon>
        <taxon>Bacillota</taxon>
        <taxon>Clostridia</taxon>
        <taxon>Eubacteriales</taxon>
        <taxon>Peptococcaceae</taxon>
        <taxon>Desulforamulus</taxon>
    </lineage>
</organism>
<feature type="transmembrane region" description="Helical" evidence="1">
    <location>
        <begin position="34"/>
        <end position="50"/>
    </location>
</feature>
<dbReference type="AlphaFoldDB" id="A0AAW7ZG62"/>